<dbReference type="RefSeq" id="XP_005094190.2">
    <property type="nucleotide sequence ID" value="XM_005094133.3"/>
</dbReference>
<dbReference type="PANTHER" id="PTHR10697:SF1">
    <property type="entry name" value="MAMMALIAN EPENDYMIN-RELATED PROTEIN 1"/>
    <property type="match status" value="1"/>
</dbReference>
<reference evidence="3" key="1">
    <citation type="submission" date="2025-08" db="UniProtKB">
        <authorList>
            <consortium name="RefSeq"/>
        </authorList>
    </citation>
    <scope>IDENTIFICATION</scope>
</reference>
<feature type="signal peptide" evidence="1">
    <location>
        <begin position="1"/>
        <end position="17"/>
    </location>
</feature>
<name>A0ABM0JI67_APLCA</name>
<organism evidence="2 3">
    <name type="scientific">Aplysia californica</name>
    <name type="common">California sea hare</name>
    <dbReference type="NCBI Taxonomy" id="6500"/>
    <lineage>
        <taxon>Eukaryota</taxon>
        <taxon>Metazoa</taxon>
        <taxon>Spiralia</taxon>
        <taxon>Lophotrochozoa</taxon>
        <taxon>Mollusca</taxon>
        <taxon>Gastropoda</taxon>
        <taxon>Heterobranchia</taxon>
        <taxon>Euthyneura</taxon>
        <taxon>Tectipleura</taxon>
        <taxon>Aplysiida</taxon>
        <taxon>Aplysioidea</taxon>
        <taxon>Aplysiidae</taxon>
        <taxon>Aplysia</taxon>
    </lineage>
</organism>
<evidence type="ECO:0000313" key="3">
    <source>
        <dbReference type="RefSeq" id="XP_005094190.2"/>
    </source>
</evidence>
<dbReference type="InterPro" id="IPR001299">
    <property type="entry name" value="Ependymin"/>
</dbReference>
<dbReference type="Proteomes" id="UP000694888">
    <property type="component" value="Unplaced"/>
</dbReference>
<dbReference type="GeneID" id="101856085"/>
<gene>
    <name evidence="3" type="primary">LOC101856085</name>
</gene>
<sequence length="225" mass="24105">MLLFTATTALLLSSVLALPSGTMDMGSQMMNNMGMPTHPCCTPARWQGAILDLKSATGILYVTTFAQDATQELEGTVTVNRMTEEIVSQTFTDFKTKMTYSVNMYGDKKGQCMSAPTTHDFYETCHNNKTSNAVLGYQYEGNATLGGPSGLMYDAWNIQFTAGMNITIALTRTGCIPVLENVMTSNAMGGITDSLFLFNDVTTTVDDALLKMPAACAATNSGVVG</sequence>
<keyword evidence="1" id="KW-0732">Signal</keyword>
<feature type="chain" id="PRO_5045194325" evidence="1">
    <location>
        <begin position="18"/>
        <end position="225"/>
    </location>
</feature>
<proteinExistence type="predicted"/>
<evidence type="ECO:0000313" key="2">
    <source>
        <dbReference type="Proteomes" id="UP000694888"/>
    </source>
</evidence>
<dbReference type="PANTHER" id="PTHR10697">
    <property type="entry name" value="MAMMALIAN EPENDYMIN-RELATED PROTEIN 1"/>
    <property type="match status" value="1"/>
</dbReference>
<keyword evidence="2" id="KW-1185">Reference proteome</keyword>
<accession>A0ABM0JI67</accession>
<protein>
    <submittedName>
        <fullName evidence="3">Uncharacterized protein LOC101856085</fullName>
    </submittedName>
</protein>
<evidence type="ECO:0000256" key="1">
    <source>
        <dbReference type="SAM" id="SignalP"/>
    </source>
</evidence>